<dbReference type="KEGG" id="pfg:AB870_21105"/>
<evidence type="ECO:0000313" key="1">
    <source>
        <dbReference type="EMBL" id="AKM32071.1"/>
    </source>
</evidence>
<dbReference type="AlphaFoldDB" id="A0A0H3WZR5"/>
<dbReference type="RefSeq" id="WP_064674807.1">
    <property type="nucleotide sequence ID" value="NZ_CP011807.3"/>
</dbReference>
<organism evidence="1 2">
    <name type="scientific">Pandoraea faecigallinarum</name>
    <dbReference type="NCBI Taxonomy" id="656179"/>
    <lineage>
        <taxon>Bacteria</taxon>
        <taxon>Pseudomonadati</taxon>
        <taxon>Pseudomonadota</taxon>
        <taxon>Betaproteobacteria</taxon>
        <taxon>Burkholderiales</taxon>
        <taxon>Burkholderiaceae</taxon>
        <taxon>Pandoraea</taxon>
    </lineage>
</organism>
<dbReference type="EMBL" id="CP011807">
    <property type="protein sequence ID" value="AKM32071.1"/>
    <property type="molecule type" value="Genomic_DNA"/>
</dbReference>
<dbReference type="STRING" id="656179.AB870_21105"/>
<gene>
    <name evidence="1" type="ORF">AB870_21105</name>
</gene>
<accession>A0A0H3WZR5</accession>
<sequence>MKEVLEKPLENPQFYHSRMSCVMVFLHCNNASRLGFTGVANFPPANLSPPSLTSLTALAWRSKDLELSV</sequence>
<proteinExistence type="predicted"/>
<dbReference type="Proteomes" id="UP000035651">
    <property type="component" value="Chromosome"/>
</dbReference>
<keyword evidence="2" id="KW-1185">Reference proteome</keyword>
<protein>
    <submittedName>
        <fullName evidence="1">Uncharacterized protein</fullName>
    </submittedName>
</protein>
<name>A0A0H3WZR5_9BURK</name>
<evidence type="ECO:0000313" key="2">
    <source>
        <dbReference type="Proteomes" id="UP000035651"/>
    </source>
</evidence>
<reference evidence="1" key="1">
    <citation type="submission" date="2016-06" db="EMBL/GenBank/DDBJ databases">
        <title>Complete Genome Sequence of Pandoraea faecigallinarum DSM-23572.</title>
        <authorList>
            <person name="Yong D."/>
            <person name="Ee R."/>
            <person name="Lim Y.-L."/>
            <person name="Yin W.-F."/>
            <person name="Chan K.-G."/>
        </authorList>
    </citation>
    <scope>NUCLEOTIDE SEQUENCE</scope>
    <source>
        <strain evidence="1">DSM 23572</strain>
    </source>
</reference>